<evidence type="ECO:0000313" key="3">
    <source>
        <dbReference type="EMBL" id="KAJ7698568.1"/>
    </source>
</evidence>
<dbReference type="Pfam" id="PF00149">
    <property type="entry name" value="Metallophos"/>
    <property type="match status" value="1"/>
</dbReference>
<dbReference type="InterPro" id="IPR029052">
    <property type="entry name" value="Metallo-depent_PP-like"/>
</dbReference>
<sequence>MPTLALPHRTRIASRTSVVQLEYSAETGPAPKPTGGSDAHWTRFVLLSDTHTRTCAVPDGDVLLHTGDLTQMGTLKELRTTMEWLYSLPHPWRRIIAGNHDSVVHREWYEANWQDLFLHRSNDEPEVCLVIELLKGPRAVAANVVYLEDEEYRFRAREGGKEWSVYGSPWSPNFGIWAFGYEREDGEALISKFPRTDILLTHGPPRNILDFTNTKDRAGCAALSARLPELKPKLHVFGHIHEARGAYLQRWKPGSEQLGVQNAIQLGIKIAGENIGLDGSAVEDEDSDYGDSDESVHGKDEDSDWDDSDDDDKNEGDDEPGLDSDESDSEFDDGVVVLDVPDEATDVTDEAEETVVVNAANWPSGPNARRTGIRVKMGGQGFQPIVVDMLE</sequence>
<comment type="caution">
    <text evidence="3">The sequence shown here is derived from an EMBL/GenBank/DDBJ whole genome shotgun (WGS) entry which is preliminary data.</text>
</comment>
<gene>
    <name evidence="3" type="ORF">B0H17DRAFT_1258954</name>
</gene>
<name>A0AAD7DSS4_MYCRO</name>
<dbReference type="CDD" id="cd07379">
    <property type="entry name" value="MPP_239FB"/>
    <property type="match status" value="1"/>
</dbReference>
<feature type="region of interest" description="Disordered" evidence="1">
    <location>
        <begin position="279"/>
        <end position="333"/>
    </location>
</feature>
<dbReference type="AlphaFoldDB" id="A0AAD7DSS4"/>
<evidence type="ECO:0000259" key="2">
    <source>
        <dbReference type="Pfam" id="PF00149"/>
    </source>
</evidence>
<dbReference type="InterPro" id="IPR051693">
    <property type="entry name" value="UPF0046_metallophosphoest"/>
</dbReference>
<evidence type="ECO:0000256" key="1">
    <source>
        <dbReference type="SAM" id="MobiDB-lite"/>
    </source>
</evidence>
<dbReference type="Proteomes" id="UP001221757">
    <property type="component" value="Unassembled WGS sequence"/>
</dbReference>
<reference evidence="3" key="1">
    <citation type="submission" date="2023-03" db="EMBL/GenBank/DDBJ databases">
        <title>Massive genome expansion in bonnet fungi (Mycena s.s.) driven by repeated elements and novel gene families across ecological guilds.</title>
        <authorList>
            <consortium name="Lawrence Berkeley National Laboratory"/>
            <person name="Harder C.B."/>
            <person name="Miyauchi S."/>
            <person name="Viragh M."/>
            <person name="Kuo A."/>
            <person name="Thoen E."/>
            <person name="Andreopoulos B."/>
            <person name="Lu D."/>
            <person name="Skrede I."/>
            <person name="Drula E."/>
            <person name="Henrissat B."/>
            <person name="Morin E."/>
            <person name="Kohler A."/>
            <person name="Barry K."/>
            <person name="LaButti K."/>
            <person name="Morin E."/>
            <person name="Salamov A."/>
            <person name="Lipzen A."/>
            <person name="Mereny Z."/>
            <person name="Hegedus B."/>
            <person name="Baldrian P."/>
            <person name="Stursova M."/>
            <person name="Weitz H."/>
            <person name="Taylor A."/>
            <person name="Grigoriev I.V."/>
            <person name="Nagy L.G."/>
            <person name="Martin F."/>
            <person name="Kauserud H."/>
        </authorList>
    </citation>
    <scope>NUCLEOTIDE SEQUENCE</scope>
    <source>
        <strain evidence="3">CBHHK067</strain>
    </source>
</reference>
<dbReference type="SUPFAM" id="SSF56300">
    <property type="entry name" value="Metallo-dependent phosphatases"/>
    <property type="match status" value="1"/>
</dbReference>
<protein>
    <submittedName>
        <fullName evidence="3">Metallo-dependent phosphatase-like protein</fullName>
    </submittedName>
</protein>
<dbReference type="Gene3D" id="3.60.21.10">
    <property type="match status" value="1"/>
</dbReference>
<dbReference type="EMBL" id="JARKIE010000025">
    <property type="protein sequence ID" value="KAJ7698568.1"/>
    <property type="molecule type" value="Genomic_DNA"/>
</dbReference>
<feature type="compositionally biased region" description="Acidic residues" evidence="1">
    <location>
        <begin position="281"/>
        <end position="293"/>
    </location>
</feature>
<feature type="compositionally biased region" description="Acidic residues" evidence="1">
    <location>
        <begin position="301"/>
        <end position="333"/>
    </location>
</feature>
<accession>A0AAD7DSS4</accession>
<dbReference type="InterPro" id="IPR004843">
    <property type="entry name" value="Calcineurin-like_PHP"/>
</dbReference>
<organism evidence="3 4">
    <name type="scientific">Mycena rosella</name>
    <name type="common">Pink bonnet</name>
    <name type="synonym">Agaricus rosellus</name>
    <dbReference type="NCBI Taxonomy" id="1033263"/>
    <lineage>
        <taxon>Eukaryota</taxon>
        <taxon>Fungi</taxon>
        <taxon>Dikarya</taxon>
        <taxon>Basidiomycota</taxon>
        <taxon>Agaricomycotina</taxon>
        <taxon>Agaricomycetes</taxon>
        <taxon>Agaricomycetidae</taxon>
        <taxon>Agaricales</taxon>
        <taxon>Marasmiineae</taxon>
        <taxon>Mycenaceae</taxon>
        <taxon>Mycena</taxon>
    </lineage>
</organism>
<proteinExistence type="predicted"/>
<evidence type="ECO:0000313" key="4">
    <source>
        <dbReference type="Proteomes" id="UP001221757"/>
    </source>
</evidence>
<keyword evidence="4" id="KW-1185">Reference proteome</keyword>
<dbReference type="PANTHER" id="PTHR12905:SF0">
    <property type="entry name" value="CALCINEURIN-LIKE PHOSPHOESTERASE DOMAIN-CONTAINING PROTEIN"/>
    <property type="match status" value="1"/>
</dbReference>
<feature type="domain" description="Calcineurin-like phosphoesterase" evidence="2">
    <location>
        <begin position="56"/>
        <end position="242"/>
    </location>
</feature>
<dbReference type="GO" id="GO:0016787">
    <property type="term" value="F:hydrolase activity"/>
    <property type="evidence" value="ECO:0007669"/>
    <property type="project" value="InterPro"/>
</dbReference>
<dbReference type="PANTHER" id="PTHR12905">
    <property type="entry name" value="METALLOPHOSPHOESTERASE"/>
    <property type="match status" value="1"/>
</dbReference>